<sequence>MPTHREGLFHLCAPFRRPRSVVRRLVEIKFSIKKLISPCLINVIEAAAFENVDARHSAESERTGETAHRGSSVGLVHQNCILSGNLKYLPAVYV</sequence>
<evidence type="ECO:0000313" key="2">
    <source>
        <dbReference type="Proteomes" id="UP001152562"/>
    </source>
</evidence>
<dbReference type="AlphaFoldDB" id="A0A9P0X7W6"/>
<gene>
    <name evidence="1" type="ORF">PIBRA_LOCUS3800</name>
</gene>
<dbReference type="EMBL" id="CALOZG010000004">
    <property type="protein sequence ID" value="CAH4020648.1"/>
    <property type="molecule type" value="Genomic_DNA"/>
</dbReference>
<name>A0A9P0X7W6_PIEBR</name>
<organism evidence="1 2">
    <name type="scientific">Pieris brassicae</name>
    <name type="common">White butterfly</name>
    <name type="synonym">Large white butterfly</name>
    <dbReference type="NCBI Taxonomy" id="7116"/>
    <lineage>
        <taxon>Eukaryota</taxon>
        <taxon>Metazoa</taxon>
        <taxon>Ecdysozoa</taxon>
        <taxon>Arthropoda</taxon>
        <taxon>Hexapoda</taxon>
        <taxon>Insecta</taxon>
        <taxon>Pterygota</taxon>
        <taxon>Neoptera</taxon>
        <taxon>Endopterygota</taxon>
        <taxon>Lepidoptera</taxon>
        <taxon>Glossata</taxon>
        <taxon>Ditrysia</taxon>
        <taxon>Papilionoidea</taxon>
        <taxon>Pieridae</taxon>
        <taxon>Pierinae</taxon>
        <taxon>Pieris</taxon>
    </lineage>
</organism>
<dbReference type="Proteomes" id="UP001152562">
    <property type="component" value="Unassembled WGS sequence"/>
</dbReference>
<accession>A0A9P0X7W6</accession>
<reference evidence="1" key="1">
    <citation type="submission" date="2022-05" db="EMBL/GenBank/DDBJ databases">
        <authorList>
            <person name="Okamura Y."/>
        </authorList>
    </citation>
    <scope>NUCLEOTIDE SEQUENCE</scope>
</reference>
<proteinExistence type="predicted"/>
<keyword evidence="2" id="KW-1185">Reference proteome</keyword>
<protein>
    <submittedName>
        <fullName evidence="1">Uncharacterized protein</fullName>
    </submittedName>
</protein>
<evidence type="ECO:0000313" key="1">
    <source>
        <dbReference type="EMBL" id="CAH4020648.1"/>
    </source>
</evidence>
<comment type="caution">
    <text evidence="1">The sequence shown here is derived from an EMBL/GenBank/DDBJ whole genome shotgun (WGS) entry which is preliminary data.</text>
</comment>